<dbReference type="EC" id="2.4.-.-" evidence="1"/>
<dbReference type="CDD" id="cd03801">
    <property type="entry name" value="GT4_PimA-like"/>
    <property type="match status" value="1"/>
</dbReference>
<dbReference type="SUPFAM" id="SSF53756">
    <property type="entry name" value="UDP-Glycosyltransferase/glycogen phosphorylase"/>
    <property type="match status" value="1"/>
</dbReference>
<dbReference type="GO" id="GO:0016757">
    <property type="term" value="F:glycosyltransferase activity"/>
    <property type="evidence" value="ECO:0007669"/>
    <property type="project" value="UniProtKB-KW"/>
</dbReference>
<evidence type="ECO:0000313" key="2">
    <source>
        <dbReference type="Proteomes" id="UP001230156"/>
    </source>
</evidence>
<keyword evidence="2" id="KW-1185">Reference proteome</keyword>
<keyword evidence="1" id="KW-0328">Glycosyltransferase</keyword>
<organism evidence="1 2">
    <name type="scientific">Dongia sedimenti</name>
    <dbReference type="NCBI Taxonomy" id="3064282"/>
    <lineage>
        <taxon>Bacteria</taxon>
        <taxon>Pseudomonadati</taxon>
        <taxon>Pseudomonadota</taxon>
        <taxon>Alphaproteobacteria</taxon>
        <taxon>Rhodospirillales</taxon>
        <taxon>Dongiaceae</taxon>
        <taxon>Dongia</taxon>
    </lineage>
</organism>
<name>A0ABU0YIF6_9PROT</name>
<gene>
    <name evidence="1" type="ORF">Q8A70_07420</name>
</gene>
<accession>A0ABU0YIF6</accession>
<protein>
    <submittedName>
        <fullName evidence="1">Glycosyltransferase family 4 protein</fullName>
        <ecNumber evidence="1">2.4.-.-</ecNumber>
    </submittedName>
</protein>
<sequence length="555" mass="60768">MANGANAAILYRPEGFETTGPRLMGRQAAGEGFLKGFVQHADVDRLYCYTPRREQAEHFQAAVKGNGNTRPVQWLNELDPNSPAQAGTLYLPDPSISLHAWRRRHLDQRGYSIVGVTHTTASAGAMDWISGLQLSPAQEWDALICTSTVVKQTVDFVLDAQAEFLGARFGATWFPRPQLPIIPLGIDTARFTPDEAARAQSRAALNIGADDIVVLFVGRLSFHAKAHPLPMYLGLERVARAMPGRKIHLLQAGWFANDFIGNAFKTGAATFCPSVHCGFVDGRNAEARHQAWAAADIFTSLSDNIQETYGLAPVEAMAAGLPSVVTDWNGYRDTIRDGIDGIRVPTIMPPPGWAEDLADRHAHQIDNYDHYCGFTSQFVAVDPEACAAAYMRLAGDPALRRQMGAAARERAVARFDWRVVIDQYQQLWAELAERRRSAPESVPRKAGQPVQPTRADPYQAFAGYATATLGANDMIELAPGATAAVFDGVTGSSLIAFAKAVNPPAAEMHRTLERLKDGGRTVAELAQEWPEDTRTVRSRSLLWLAKMGLVRIRKN</sequence>
<dbReference type="Pfam" id="PF13692">
    <property type="entry name" value="Glyco_trans_1_4"/>
    <property type="match status" value="1"/>
</dbReference>
<dbReference type="RefSeq" id="WP_379954893.1">
    <property type="nucleotide sequence ID" value="NZ_JAUYVI010000002.1"/>
</dbReference>
<proteinExistence type="predicted"/>
<keyword evidence="1" id="KW-0808">Transferase</keyword>
<dbReference type="Proteomes" id="UP001230156">
    <property type="component" value="Unassembled WGS sequence"/>
</dbReference>
<dbReference type="Gene3D" id="3.40.50.2000">
    <property type="entry name" value="Glycogen Phosphorylase B"/>
    <property type="match status" value="1"/>
</dbReference>
<dbReference type="PANTHER" id="PTHR12526">
    <property type="entry name" value="GLYCOSYLTRANSFERASE"/>
    <property type="match status" value="1"/>
</dbReference>
<dbReference type="EMBL" id="JAUYVI010000002">
    <property type="protein sequence ID" value="MDQ7247491.1"/>
    <property type="molecule type" value="Genomic_DNA"/>
</dbReference>
<evidence type="ECO:0000313" key="1">
    <source>
        <dbReference type="EMBL" id="MDQ7247491.1"/>
    </source>
</evidence>
<comment type="caution">
    <text evidence="1">The sequence shown here is derived from an EMBL/GenBank/DDBJ whole genome shotgun (WGS) entry which is preliminary data.</text>
</comment>
<reference evidence="2" key="1">
    <citation type="submission" date="2023-08" db="EMBL/GenBank/DDBJ databases">
        <title>Rhodospirillaceae gen. nov., a novel taxon isolated from the Yangtze River Yuezi River estuary sludge.</title>
        <authorList>
            <person name="Ruan L."/>
        </authorList>
    </citation>
    <scope>NUCLEOTIDE SEQUENCE [LARGE SCALE GENOMIC DNA]</scope>
    <source>
        <strain evidence="2">R-7</strain>
    </source>
</reference>